<evidence type="ECO:0000313" key="2">
    <source>
        <dbReference type="Proteomes" id="UP000288168"/>
    </source>
</evidence>
<organism evidence="1 2">
    <name type="scientific">Fusarium duplospermum</name>
    <dbReference type="NCBI Taxonomy" id="1325734"/>
    <lineage>
        <taxon>Eukaryota</taxon>
        <taxon>Fungi</taxon>
        <taxon>Dikarya</taxon>
        <taxon>Ascomycota</taxon>
        <taxon>Pezizomycotina</taxon>
        <taxon>Sordariomycetes</taxon>
        <taxon>Hypocreomycetidae</taxon>
        <taxon>Hypocreales</taxon>
        <taxon>Nectriaceae</taxon>
        <taxon>Fusarium</taxon>
        <taxon>Fusarium solani species complex</taxon>
    </lineage>
</organism>
<dbReference type="AlphaFoldDB" id="A0A428QX64"/>
<dbReference type="Proteomes" id="UP000288168">
    <property type="component" value="Unassembled WGS sequence"/>
</dbReference>
<evidence type="ECO:0000313" key="1">
    <source>
        <dbReference type="EMBL" id="RSL69944.1"/>
    </source>
</evidence>
<keyword evidence="2" id="KW-1185">Reference proteome</keyword>
<name>A0A428QX64_9HYPO</name>
<sequence length="116" mass="12921">MEGEDEALACTAVGSAPVNVLPCMGSCDGNSDEDDSENESEQSPFLAWSILQANLLFTPLLQDLPFLDQRLLICMAAYEDSIDAQLTPRMHLVLRRIPLRATRDPAPHYVRTMTER</sequence>
<comment type="caution">
    <text evidence="1">The sequence shown here is derived from an EMBL/GenBank/DDBJ whole genome shotgun (WGS) entry which is preliminary data.</text>
</comment>
<accession>A0A428QX64</accession>
<dbReference type="EMBL" id="NKCI01000011">
    <property type="protein sequence ID" value="RSL69944.1"/>
    <property type="molecule type" value="Genomic_DNA"/>
</dbReference>
<gene>
    <name evidence="1" type="ORF">CEP54_002010</name>
</gene>
<proteinExistence type="predicted"/>
<protein>
    <submittedName>
        <fullName evidence="1">Uncharacterized protein</fullName>
    </submittedName>
</protein>
<reference evidence="1 2" key="1">
    <citation type="submission" date="2017-06" db="EMBL/GenBank/DDBJ databases">
        <title>Comparative genomic analysis of Ambrosia Fusariam Clade fungi.</title>
        <authorList>
            <person name="Stajich J.E."/>
            <person name="Carrillo J."/>
            <person name="Kijimoto T."/>
            <person name="Eskalen A."/>
            <person name="O'Donnell K."/>
            <person name="Kasson M."/>
        </authorList>
    </citation>
    <scope>NUCLEOTIDE SEQUENCE [LARGE SCALE GENOMIC DNA]</scope>
    <source>
        <strain evidence="1 2">NRRL62584</strain>
    </source>
</reference>